<feature type="transmembrane region" description="Helical" evidence="1">
    <location>
        <begin position="297"/>
        <end position="320"/>
    </location>
</feature>
<feature type="transmembrane region" description="Helical" evidence="1">
    <location>
        <begin position="53"/>
        <end position="72"/>
    </location>
</feature>
<evidence type="ECO:0000313" key="3">
    <source>
        <dbReference type="Proteomes" id="UP001596496"/>
    </source>
</evidence>
<keyword evidence="1" id="KW-1133">Transmembrane helix</keyword>
<feature type="transmembrane region" description="Helical" evidence="1">
    <location>
        <begin position="12"/>
        <end position="33"/>
    </location>
</feature>
<evidence type="ECO:0000313" key="2">
    <source>
        <dbReference type="EMBL" id="MFC7383606.1"/>
    </source>
</evidence>
<feature type="transmembrane region" description="Helical" evidence="1">
    <location>
        <begin position="184"/>
        <end position="206"/>
    </location>
</feature>
<feature type="transmembrane region" description="Helical" evidence="1">
    <location>
        <begin position="261"/>
        <end position="285"/>
    </location>
</feature>
<organism evidence="2 3">
    <name type="scientific">Sphaerisporangium rhizosphaerae</name>
    <dbReference type="NCBI Taxonomy" id="2269375"/>
    <lineage>
        <taxon>Bacteria</taxon>
        <taxon>Bacillati</taxon>
        <taxon>Actinomycetota</taxon>
        <taxon>Actinomycetes</taxon>
        <taxon>Streptosporangiales</taxon>
        <taxon>Streptosporangiaceae</taxon>
        <taxon>Sphaerisporangium</taxon>
    </lineage>
</organism>
<dbReference type="RefSeq" id="WP_380827116.1">
    <property type="nucleotide sequence ID" value="NZ_JBHTCG010000008.1"/>
</dbReference>
<comment type="caution">
    <text evidence="2">The sequence shown here is derived from an EMBL/GenBank/DDBJ whole genome shotgun (WGS) entry which is preliminary data.</text>
</comment>
<gene>
    <name evidence="2" type="ORF">ACFQSB_15400</name>
</gene>
<keyword evidence="3" id="KW-1185">Reference proteome</keyword>
<reference evidence="3" key="1">
    <citation type="journal article" date="2019" name="Int. J. Syst. Evol. Microbiol.">
        <title>The Global Catalogue of Microorganisms (GCM) 10K type strain sequencing project: providing services to taxonomists for standard genome sequencing and annotation.</title>
        <authorList>
            <consortium name="The Broad Institute Genomics Platform"/>
            <consortium name="The Broad Institute Genome Sequencing Center for Infectious Disease"/>
            <person name="Wu L."/>
            <person name="Ma J."/>
        </authorList>
    </citation>
    <scope>NUCLEOTIDE SEQUENCE [LARGE SCALE GENOMIC DNA]</scope>
    <source>
        <strain evidence="3">CECT 7649</strain>
    </source>
</reference>
<proteinExistence type="predicted"/>
<keyword evidence="1" id="KW-0812">Transmembrane</keyword>
<dbReference type="EMBL" id="JBHTCG010000008">
    <property type="protein sequence ID" value="MFC7383606.1"/>
    <property type="molecule type" value="Genomic_DNA"/>
</dbReference>
<accession>A0ABW2P1T7</accession>
<protein>
    <submittedName>
        <fullName evidence="2">Uncharacterized protein</fullName>
    </submittedName>
</protein>
<feature type="transmembrane region" description="Helical" evidence="1">
    <location>
        <begin position="84"/>
        <end position="107"/>
    </location>
</feature>
<keyword evidence="1" id="KW-0472">Membrane</keyword>
<feature type="transmembrane region" description="Helical" evidence="1">
    <location>
        <begin position="218"/>
        <end position="240"/>
    </location>
</feature>
<name>A0ABW2P1T7_9ACTN</name>
<sequence>MSSGVLSGWRRWPSWAGYAASGLAAAYGVVLLVAAPAGYRSFIGLPDIGLPDLTWPAAGVLLAGSVVAAGTLRPWGRRVPSAVLSAGAWVVAVFALAGSCWVLLNLIELVLTGTVRDRHGNGAWVNFSERLCLAVVGALFVATALSYTRRTAGVCPRCGRSHPPETSGLRHPAPHAAPLRVRRVAYAGCCAFLPYLALHSLGVVGVSGIEPGGYRPPWAALVALLCGIALAVFLLSGLVRPWGMVFPRWTLWFAGRRVPRFLPLTPVWVIAPTLALYGTGSLILAATGVLRHNGGSLFGLGGAASLAFAGYGWALAIAAVSYQVRTRPSCAPLPGPGEPRLAVVGSP</sequence>
<dbReference type="Proteomes" id="UP001596496">
    <property type="component" value="Unassembled WGS sequence"/>
</dbReference>
<feature type="transmembrane region" description="Helical" evidence="1">
    <location>
        <begin position="127"/>
        <end position="147"/>
    </location>
</feature>
<evidence type="ECO:0000256" key="1">
    <source>
        <dbReference type="SAM" id="Phobius"/>
    </source>
</evidence>